<feature type="compositionally biased region" description="Basic residues" evidence="1">
    <location>
        <begin position="632"/>
        <end position="641"/>
    </location>
</feature>
<dbReference type="Proteomes" id="UP001190926">
    <property type="component" value="Unassembled WGS sequence"/>
</dbReference>
<sequence length="641" mass="73700">MSSQQICTKSRCFFCIMKEQDSSIRREKIQDYLKGIPFLDDDEELILVVSELWNVAMTRPDDEELPSLGIFECMTSLINKAIRDRSWLLRHQNIYIPYYAAHIVGSYTMNKVDFAVRAVESGVVLPLMELLRGKMMSSWVEKRVAIRALGHLASYEKTFKAIVVFEEEVVKLAMHLASSCLQEVYSKFVGVRERRERAKYQCDLLTRGVGGVEMENRKAEEWASQLQCWSIHLLNCFAVKERSLNLMCKREFLNELSEMWGGLANHTSPAGIGLIRILCYSKVGRESIARSKHVIENLCNISRSSDDWQYMGIDCLLLLLKDPDTRYKVIDVATSYLVDLIELRNLGNRSNVGDAITRALVHDYCKFENSKMIKNVDVQRSLEEIWNLKMERRKREQLMSREKVEGKRAMVKLIKQQGNHKFIVGDIEEAMVRYSEALEICPLRHRNERVVLYSNRAQCNLLLRDVDASISDATRALCLSTPPNSHGGSLWTRSQAYDMKGMAKESLMDCIIFINVCIKSDGLKVPYYAVRMISKQMESTWLFREAAAQMNKATLIMLHDSEKGKELQLEENDDQNRSCRSGHAQMMINIAELMPRIQVQNKTNYASGLSTILEEPFSVKDGTGRKQTERRINRRSSNKSV</sequence>
<evidence type="ECO:0000256" key="1">
    <source>
        <dbReference type="SAM" id="MobiDB-lite"/>
    </source>
</evidence>
<dbReference type="PANTHER" id="PTHR46578:SF1">
    <property type="entry name" value="ARM-REPEAT_TETRATRICOPEPTIDE REPEAT (TPR)-LIKE PROTEIN"/>
    <property type="match status" value="1"/>
</dbReference>
<dbReference type="InterPro" id="IPR016024">
    <property type="entry name" value="ARM-type_fold"/>
</dbReference>
<dbReference type="PANTHER" id="PTHR46578">
    <property type="entry name" value="ARM-REPEAT/TETRATRICOPEPTIDE REPEAT (TPR)-LIKE PROTEIN"/>
    <property type="match status" value="1"/>
</dbReference>
<organism evidence="3 4">
    <name type="scientific">Perilla frutescens var. hirtella</name>
    <name type="common">Perilla citriodora</name>
    <name type="synonym">Perilla setoyensis</name>
    <dbReference type="NCBI Taxonomy" id="608512"/>
    <lineage>
        <taxon>Eukaryota</taxon>
        <taxon>Viridiplantae</taxon>
        <taxon>Streptophyta</taxon>
        <taxon>Embryophyta</taxon>
        <taxon>Tracheophyta</taxon>
        <taxon>Spermatophyta</taxon>
        <taxon>Magnoliopsida</taxon>
        <taxon>eudicotyledons</taxon>
        <taxon>Gunneridae</taxon>
        <taxon>Pentapetalae</taxon>
        <taxon>asterids</taxon>
        <taxon>lamiids</taxon>
        <taxon>Lamiales</taxon>
        <taxon>Lamiaceae</taxon>
        <taxon>Nepetoideae</taxon>
        <taxon>Elsholtzieae</taxon>
        <taxon>Perilla</taxon>
    </lineage>
</organism>
<feature type="region of interest" description="Disordered" evidence="1">
    <location>
        <begin position="621"/>
        <end position="641"/>
    </location>
</feature>
<accession>A0AAD4PB85</accession>
<dbReference type="Gene3D" id="1.25.40.10">
    <property type="entry name" value="Tetratricopeptide repeat domain"/>
    <property type="match status" value="1"/>
</dbReference>
<feature type="compositionally biased region" description="Basic and acidic residues" evidence="1">
    <location>
        <begin position="622"/>
        <end position="631"/>
    </location>
</feature>
<evidence type="ECO:0000313" key="3">
    <source>
        <dbReference type="EMBL" id="KAH6832750.1"/>
    </source>
</evidence>
<dbReference type="InterPro" id="IPR058868">
    <property type="entry name" value="ARM_7"/>
</dbReference>
<dbReference type="Gene3D" id="1.25.10.10">
    <property type="entry name" value="Leucine-rich Repeat Variant"/>
    <property type="match status" value="1"/>
</dbReference>
<keyword evidence="4" id="KW-1185">Reference proteome</keyword>
<gene>
    <name evidence="3" type="ORF">C2S53_012329</name>
</gene>
<name>A0AAD4PB85_PERFH</name>
<dbReference type="SUPFAM" id="SSF48452">
    <property type="entry name" value="TPR-like"/>
    <property type="match status" value="1"/>
</dbReference>
<reference evidence="3 4" key="1">
    <citation type="journal article" date="2021" name="Nat. Commun.">
        <title>Incipient diploidization of the medicinal plant Perilla within 10,000 years.</title>
        <authorList>
            <person name="Zhang Y."/>
            <person name="Shen Q."/>
            <person name="Leng L."/>
            <person name="Zhang D."/>
            <person name="Chen S."/>
            <person name="Shi Y."/>
            <person name="Ning Z."/>
            <person name="Chen S."/>
        </authorList>
    </citation>
    <scope>NUCLEOTIDE SEQUENCE [LARGE SCALE GENOMIC DNA]</scope>
    <source>
        <strain evidence="4">cv. PC099</strain>
    </source>
</reference>
<proteinExistence type="predicted"/>
<dbReference type="InterPro" id="IPR011990">
    <property type="entry name" value="TPR-like_helical_dom_sf"/>
</dbReference>
<dbReference type="AlphaFoldDB" id="A0AAD4PB85"/>
<dbReference type="SUPFAM" id="SSF48371">
    <property type="entry name" value="ARM repeat"/>
    <property type="match status" value="1"/>
</dbReference>
<dbReference type="Pfam" id="PF26524">
    <property type="entry name" value="ARM_7"/>
    <property type="match status" value="1"/>
</dbReference>
<comment type="caution">
    <text evidence="3">The sequence shown here is derived from an EMBL/GenBank/DDBJ whole genome shotgun (WGS) entry which is preliminary data.</text>
</comment>
<evidence type="ECO:0000313" key="4">
    <source>
        <dbReference type="Proteomes" id="UP001190926"/>
    </source>
</evidence>
<protein>
    <submittedName>
        <fullName evidence="3">ARM-repeat/Tetratricopeptide repeat protein</fullName>
    </submittedName>
</protein>
<dbReference type="EMBL" id="SDAM02000064">
    <property type="protein sequence ID" value="KAH6832750.1"/>
    <property type="molecule type" value="Genomic_DNA"/>
</dbReference>
<dbReference type="InterPro" id="IPR011989">
    <property type="entry name" value="ARM-like"/>
</dbReference>
<evidence type="ECO:0000259" key="2">
    <source>
        <dbReference type="Pfam" id="PF26524"/>
    </source>
</evidence>
<feature type="domain" description="ARM repeat N-terminal plant" evidence="2">
    <location>
        <begin position="5"/>
        <end position="249"/>
    </location>
</feature>